<evidence type="ECO:0000256" key="3">
    <source>
        <dbReference type="ARBA" id="ARBA00023163"/>
    </source>
</evidence>
<dbReference type="PANTHER" id="PTHR47893">
    <property type="entry name" value="REGULATORY PROTEIN PCHR"/>
    <property type="match status" value="1"/>
</dbReference>
<dbReference type="GO" id="GO:0043565">
    <property type="term" value="F:sequence-specific DNA binding"/>
    <property type="evidence" value="ECO:0007669"/>
    <property type="project" value="InterPro"/>
</dbReference>
<dbReference type="EMBL" id="QGLF01000002">
    <property type="protein sequence ID" value="PWR21793.1"/>
    <property type="molecule type" value="Genomic_DNA"/>
</dbReference>
<dbReference type="InterPro" id="IPR009057">
    <property type="entry name" value="Homeodomain-like_sf"/>
</dbReference>
<dbReference type="AlphaFoldDB" id="A0A317E905"/>
<keyword evidence="6" id="KW-1185">Reference proteome</keyword>
<accession>A0A317E905</accession>
<evidence type="ECO:0000256" key="1">
    <source>
        <dbReference type="ARBA" id="ARBA00023015"/>
    </source>
</evidence>
<evidence type="ECO:0000259" key="4">
    <source>
        <dbReference type="PROSITE" id="PS01124"/>
    </source>
</evidence>
<dbReference type="Gene3D" id="1.10.10.60">
    <property type="entry name" value="Homeodomain-like"/>
    <property type="match status" value="1"/>
</dbReference>
<dbReference type="Pfam" id="PF12833">
    <property type="entry name" value="HTH_18"/>
    <property type="match status" value="1"/>
</dbReference>
<feature type="domain" description="HTH araC/xylS-type" evidence="4">
    <location>
        <begin position="229"/>
        <end position="327"/>
    </location>
</feature>
<gene>
    <name evidence="5" type="ORF">DKG75_07330</name>
</gene>
<dbReference type="GO" id="GO:0003700">
    <property type="term" value="F:DNA-binding transcription factor activity"/>
    <property type="evidence" value="ECO:0007669"/>
    <property type="project" value="InterPro"/>
</dbReference>
<dbReference type="SMART" id="SM00342">
    <property type="entry name" value="HTH_ARAC"/>
    <property type="match status" value="1"/>
</dbReference>
<dbReference type="InterPro" id="IPR018062">
    <property type="entry name" value="HTH_AraC-typ_CS"/>
</dbReference>
<keyword evidence="1" id="KW-0805">Transcription regulation</keyword>
<name>A0A317E905_9PROT</name>
<organism evidence="5 6">
    <name type="scientific">Zavarzinia compransoris</name>
    <dbReference type="NCBI Taxonomy" id="1264899"/>
    <lineage>
        <taxon>Bacteria</taxon>
        <taxon>Pseudomonadati</taxon>
        <taxon>Pseudomonadota</taxon>
        <taxon>Alphaproteobacteria</taxon>
        <taxon>Rhodospirillales</taxon>
        <taxon>Zavarziniaceae</taxon>
        <taxon>Zavarzinia</taxon>
    </lineage>
</organism>
<protein>
    <submittedName>
        <fullName evidence="5">AraC family transcriptional regulator</fullName>
    </submittedName>
</protein>
<dbReference type="OrthoDB" id="644174at2"/>
<dbReference type="SUPFAM" id="SSF46689">
    <property type="entry name" value="Homeodomain-like"/>
    <property type="match status" value="2"/>
</dbReference>
<reference evidence="6" key="1">
    <citation type="submission" date="2018-05" db="EMBL/GenBank/DDBJ databases">
        <title>Zavarzinia sp. HR-AS.</title>
        <authorList>
            <person name="Lee Y."/>
            <person name="Jeon C.O."/>
        </authorList>
    </citation>
    <scope>NUCLEOTIDE SEQUENCE [LARGE SCALE GENOMIC DNA]</scope>
    <source>
        <strain evidence="6">DSM 1231</strain>
    </source>
</reference>
<dbReference type="InterPro" id="IPR018060">
    <property type="entry name" value="HTH_AraC"/>
</dbReference>
<dbReference type="RefSeq" id="WP_109920437.1">
    <property type="nucleotide sequence ID" value="NZ_QGLF01000002.1"/>
</dbReference>
<evidence type="ECO:0000313" key="6">
    <source>
        <dbReference type="Proteomes" id="UP000246077"/>
    </source>
</evidence>
<keyword evidence="3" id="KW-0804">Transcription</keyword>
<sequence length="329" mass="35592">MNVRPRIADQQFSVSDLIRAAAELATRVEPAIPRDLPLETAVFTGRILAEDVQPGLLATAHDITYLGDGCMGLAVDRSLVFGLLLAGETDRLEIEGQGPVTQAPGEALLLGFPGPTQSSRAWRAGQRSHLSGFVLTPVFFERFADMLGNDGLAGLREQLDAGGCRRLAGRSARLADLARRTLDHPYGGPLGLMFLESNTLALVIEVAGQWGEDRRLLARLGRRPYEQAMAARDILDAELAAPPKTLDLARRVGSNVTSLQSHFRAVFGTTIFGYVRTRRLQMAHLMLVEHGLGVAETGYRVGFASPAAFTAAYRRHFGQPPGRAAALSR</sequence>
<comment type="caution">
    <text evidence="5">The sequence shown here is derived from an EMBL/GenBank/DDBJ whole genome shotgun (WGS) entry which is preliminary data.</text>
</comment>
<dbReference type="InterPro" id="IPR053142">
    <property type="entry name" value="PchR_regulatory_protein"/>
</dbReference>
<dbReference type="PANTHER" id="PTHR47893:SF1">
    <property type="entry name" value="REGULATORY PROTEIN PCHR"/>
    <property type="match status" value="1"/>
</dbReference>
<keyword evidence="2" id="KW-0238">DNA-binding</keyword>
<evidence type="ECO:0000313" key="5">
    <source>
        <dbReference type="EMBL" id="PWR21793.1"/>
    </source>
</evidence>
<dbReference type="PROSITE" id="PS01124">
    <property type="entry name" value="HTH_ARAC_FAMILY_2"/>
    <property type="match status" value="1"/>
</dbReference>
<evidence type="ECO:0000256" key="2">
    <source>
        <dbReference type="ARBA" id="ARBA00023125"/>
    </source>
</evidence>
<dbReference type="Proteomes" id="UP000246077">
    <property type="component" value="Unassembled WGS sequence"/>
</dbReference>
<proteinExistence type="predicted"/>
<dbReference type="PROSITE" id="PS00041">
    <property type="entry name" value="HTH_ARAC_FAMILY_1"/>
    <property type="match status" value="1"/>
</dbReference>